<name>A0A1G4JQK9_9SACH</name>
<keyword evidence="9" id="KW-0961">Cell wall biogenesis/degradation</keyword>
<gene>
    <name evidence="12" type="ORF">LAMI_0E13102G</name>
</gene>
<keyword evidence="13" id="KW-1185">Reference proteome</keyword>
<dbReference type="STRING" id="1230905.A0A1G4JQK9"/>
<evidence type="ECO:0000256" key="9">
    <source>
        <dbReference type="ARBA" id="ARBA00023316"/>
    </source>
</evidence>
<dbReference type="GO" id="GO:0009272">
    <property type="term" value="P:fungal-type cell wall biogenesis"/>
    <property type="evidence" value="ECO:0007669"/>
    <property type="project" value="TreeGrafter"/>
</dbReference>
<dbReference type="PANTHER" id="PTHR28285">
    <property type="entry name" value="PROTEIN BIG1"/>
    <property type="match status" value="1"/>
</dbReference>
<sequence length="365" mass="40985">MNLRKHLLVLGLIIFASATSDFVTPVLLYSEKLSAGLLHYQDEYDVNGQLSQEAFLGVAREMIGKCQSDAYVFVNVPGLIASDFVDYRNEMMALARYVKLSSTALRFETVTLPEEESDLIENFAQMASGICGIEDLINLNHEDIEGWTAYVDSRPRIITINLAELPANSTSDNATRREIIEENDKNLREVLAQIPSPSHTVIVTSTVGKRLLKKQDGVHARIFDDIFEDASKQDDVERNNRVLPIEPYFGQTRPKFEEPSSPFLGVFDKQFYQEYKSTVDLIIMATLGFCSLQILLWYQSAHIGGPQPAKKQSKNAYQESLQKGPSTKKSEVTAKLTSVIQQRQVTVLAGKQNPEHHLEPISEQS</sequence>
<dbReference type="GO" id="GO:0006078">
    <property type="term" value="P:(1-&gt;6)-beta-D-glucan biosynthetic process"/>
    <property type="evidence" value="ECO:0007669"/>
    <property type="project" value="TreeGrafter"/>
</dbReference>
<evidence type="ECO:0000256" key="7">
    <source>
        <dbReference type="ARBA" id="ARBA00022989"/>
    </source>
</evidence>
<comment type="subcellular location">
    <subcellularLocation>
        <location evidence="1">Endoplasmic reticulum membrane</location>
        <topology evidence="1">Single-pass type I membrane protein</topology>
    </subcellularLocation>
</comment>
<keyword evidence="5 11" id="KW-0732">Signal</keyword>
<feature type="chain" id="PRO_5009236150" description="Protein BIG1" evidence="11">
    <location>
        <begin position="19"/>
        <end position="365"/>
    </location>
</feature>
<organism evidence="12 13">
    <name type="scientific">Lachancea mirantina</name>
    <dbReference type="NCBI Taxonomy" id="1230905"/>
    <lineage>
        <taxon>Eukaryota</taxon>
        <taxon>Fungi</taxon>
        <taxon>Dikarya</taxon>
        <taxon>Ascomycota</taxon>
        <taxon>Saccharomycotina</taxon>
        <taxon>Saccharomycetes</taxon>
        <taxon>Saccharomycetales</taxon>
        <taxon>Saccharomycetaceae</taxon>
        <taxon>Lachancea</taxon>
    </lineage>
</organism>
<feature type="signal peptide" evidence="11">
    <location>
        <begin position="1"/>
        <end position="18"/>
    </location>
</feature>
<evidence type="ECO:0000313" key="13">
    <source>
        <dbReference type="Proteomes" id="UP000191024"/>
    </source>
</evidence>
<comment type="similarity">
    <text evidence="2">Belongs to the BIG1 family.</text>
</comment>
<evidence type="ECO:0000256" key="2">
    <source>
        <dbReference type="ARBA" id="ARBA00008203"/>
    </source>
</evidence>
<dbReference type="GO" id="GO:0071555">
    <property type="term" value="P:cell wall organization"/>
    <property type="evidence" value="ECO:0007669"/>
    <property type="project" value="UniProtKB-KW"/>
</dbReference>
<evidence type="ECO:0000256" key="10">
    <source>
        <dbReference type="SAM" id="MobiDB-lite"/>
    </source>
</evidence>
<dbReference type="OrthoDB" id="9985059at2759"/>
<keyword evidence="6" id="KW-0256">Endoplasmic reticulum</keyword>
<feature type="region of interest" description="Disordered" evidence="10">
    <location>
        <begin position="308"/>
        <end position="333"/>
    </location>
</feature>
<reference evidence="12 13" key="1">
    <citation type="submission" date="2016-03" db="EMBL/GenBank/DDBJ databases">
        <authorList>
            <person name="Devillers H."/>
        </authorList>
    </citation>
    <scope>NUCLEOTIDE SEQUENCE [LARGE SCALE GENOMIC DNA]</scope>
    <source>
        <strain evidence="12">CBS 11717</strain>
    </source>
</reference>
<dbReference type="PANTHER" id="PTHR28285:SF1">
    <property type="entry name" value="PROTEIN BIG1"/>
    <property type="match status" value="1"/>
</dbReference>
<dbReference type="Proteomes" id="UP000191024">
    <property type="component" value="Chromosome E"/>
</dbReference>
<dbReference type="AlphaFoldDB" id="A0A1G4JQK9"/>
<protein>
    <recommendedName>
        <fullName evidence="3">Protein BIG1</fullName>
    </recommendedName>
</protein>
<evidence type="ECO:0000256" key="6">
    <source>
        <dbReference type="ARBA" id="ARBA00022824"/>
    </source>
</evidence>
<dbReference type="GO" id="GO:0005789">
    <property type="term" value="C:endoplasmic reticulum membrane"/>
    <property type="evidence" value="ECO:0007669"/>
    <property type="project" value="UniProtKB-SubCell"/>
</dbReference>
<evidence type="ECO:0000256" key="8">
    <source>
        <dbReference type="ARBA" id="ARBA00023136"/>
    </source>
</evidence>
<evidence type="ECO:0000313" key="12">
    <source>
        <dbReference type="EMBL" id="SCU93068.1"/>
    </source>
</evidence>
<proteinExistence type="inferred from homology"/>
<keyword evidence="7" id="KW-1133">Transmembrane helix</keyword>
<evidence type="ECO:0000256" key="3">
    <source>
        <dbReference type="ARBA" id="ARBA00022089"/>
    </source>
</evidence>
<evidence type="ECO:0000256" key="11">
    <source>
        <dbReference type="SAM" id="SignalP"/>
    </source>
</evidence>
<feature type="compositionally biased region" description="Polar residues" evidence="10">
    <location>
        <begin position="314"/>
        <end position="327"/>
    </location>
</feature>
<accession>A0A1G4JQK9</accession>
<dbReference type="EMBL" id="LT598465">
    <property type="protein sequence ID" value="SCU93068.1"/>
    <property type="molecule type" value="Genomic_DNA"/>
</dbReference>
<evidence type="ECO:0000256" key="5">
    <source>
        <dbReference type="ARBA" id="ARBA00022729"/>
    </source>
</evidence>
<dbReference type="InterPro" id="IPR037654">
    <property type="entry name" value="Big1"/>
</dbReference>
<keyword evidence="4" id="KW-0812">Transmembrane</keyword>
<keyword evidence="8" id="KW-0472">Membrane</keyword>
<evidence type="ECO:0000256" key="1">
    <source>
        <dbReference type="ARBA" id="ARBA00004115"/>
    </source>
</evidence>
<evidence type="ECO:0000256" key="4">
    <source>
        <dbReference type="ARBA" id="ARBA00022692"/>
    </source>
</evidence>